<protein>
    <submittedName>
        <fullName evidence="2">Suppressor of fused domain protein</fullName>
    </submittedName>
</protein>
<dbReference type="Pfam" id="PF05076">
    <property type="entry name" value="SUFU"/>
    <property type="match status" value="1"/>
</dbReference>
<dbReference type="Proteomes" id="UP001597425">
    <property type="component" value="Unassembled WGS sequence"/>
</dbReference>
<gene>
    <name evidence="2" type="ORF">ACFSKX_18925</name>
</gene>
<evidence type="ECO:0000259" key="1">
    <source>
        <dbReference type="Pfam" id="PF05076"/>
    </source>
</evidence>
<keyword evidence="3" id="KW-1185">Reference proteome</keyword>
<organism evidence="2 3">
    <name type="scientific">Microbulbifer halophilus</name>
    <dbReference type="NCBI Taxonomy" id="453963"/>
    <lineage>
        <taxon>Bacteria</taxon>
        <taxon>Pseudomonadati</taxon>
        <taxon>Pseudomonadota</taxon>
        <taxon>Gammaproteobacteria</taxon>
        <taxon>Cellvibrionales</taxon>
        <taxon>Microbulbiferaceae</taxon>
        <taxon>Microbulbifer</taxon>
    </lineage>
</organism>
<sequence>MKEAATRYLEHLDKIFKVEPSYFKHSKEEEFPPFHSFTYKDIPEKGMVIGFTSGVSFVDQPGGENIRPELMICVDTEDDLWVLALADIGYQHRGEFSFKAGDTINFNAQISEESEMTSFFVWHQNLISEDHEVVCLPDWHIRLLQLFPIHDDERLLIHEHGPEWLFEFVDDPCDVRRDSVAHKFTT</sequence>
<evidence type="ECO:0000313" key="3">
    <source>
        <dbReference type="Proteomes" id="UP001597425"/>
    </source>
</evidence>
<accession>A0ABW5EFU9</accession>
<dbReference type="RefSeq" id="WP_265723643.1">
    <property type="nucleotide sequence ID" value="NZ_JAPIVK010000068.1"/>
</dbReference>
<proteinExistence type="predicted"/>
<evidence type="ECO:0000313" key="2">
    <source>
        <dbReference type="EMBL" id="MFD2312496.1"/>
    </source>
</evidence>
<feature type="domain" description="Suppressor of fused-like" evidence="1">
    <location>
        <begin position="37"/>
        <end position="170"/>
    </location>
</feature>
<dbReference type="InterPro" id="IPR020941">
    <property type="entry name" value="SUFU-like_domain"/>
</dbReference>
<dbReference type="EMBL" id="JBHUJD010000047">
    <property type="protein sequence ID" value="MFD2312496.1"/>
    <property type="molecule type" value="Genomic_DNA"/>
</dbReference>
<name>A0ABW5EFU9_9GAMM</name>
<comment type="caution">
    <text evidence="2">The sequence shown here is derived from an EMBL/GenBank/DDBJ whole genome shotgun (WGS) entry which is preliminary data.</text>
</comment>
<reference evidence="3" key="1">
    <citation type="journal article" date="2019" name="Int. J. Syst. Evol. Microbiol.">
        <title>The Global Catalogue of Microorganisms (GCM) 10K type strain sequencing project: providing services to taxonomists for standard genome sequencing and annotation.</title>
        <authorList>
            <consortium name="The Broad Institute Genomics Platform"/>
            <consortium name="The Broad Institute Genome Sequencing Center for Infectious Disease"/>
            <person name="Wu L."/>
            <person name="Ma J."/>
        </authorList>
    </citation>
    <scope>NUCLEOTIDE SEQUENCE [LARGE SCALE GENOMIC DNA]</scope>
    <source>
        <strain evidence="3">KCTC 12848</strain>
    </source>
</reference>